<evidence type="ECO:0000313" key="2">
    <source>
        <dbReference type="EMBL" id="MFC4754089.1"/>
    </source>
</evidence>
<dbReference type="RefSeq" id="WP_344988901.1">
    <property type="nucleotide sequence ID" value="NZ_BAABCD010000006.1"/>
</dbReference>
<proteinExistence type="predicted"/>
<reference evidence="3" key="1">
    <citation type="journal article" date="2019" name="Int. J. Syst. Evol. Microbiol.">
        <title>The Global Catalogue of Microorganisms (GCM) 10K type strain sequencing project: providing services to taxonomists for standard genome sequencing and annotation.</title>
        <authorList>
            <consortium name="The Broad Institute Genomics Platform"/>
            <consortium name="The Broad Institute Genome Sequencing Center for Infectious Disease"/>
            <person name="Wu L."/>
            <person name="Ma J."/>
        </authorList>
    </citation>
    <scope>NUCLEOTIDE SEQUENCE [LARGE SCALE GENOMIC DNA]</scope>
    <source>
        <strain evidence="3">JCM 11882</strain>
    </source>
</reference>
<accession>A0ABV9PNK8</accession>
<keyword evidence="3" id="KW-1185">Reference proteome</keyword>
<evidence type="ECO:0000313" key="3">
    <source>
        <dbReference type="Proteomes" id="UP001595836"/>
    </source>
</evidence>
<dbReference type="Proteomes" id="UP001595836">
    <property type="component" value="Unassembled WGS sequence"/>
</dbReference>
<dbReference type="EMBL" id="JBHSHP010000009">
    <property type="protein sequence ID" value="MFC4754089.1"/>
    <property type="molecule type" value="Genomic_DNA"/>
</dbReference>
<keyword evidence="1" id="KW-0472">Membrane</keyword>
<protein>
    <submittedName>
        <fullName evidence="2">Uncharacterized protein</fullName>
    </submittedName>
</protein>
<feature type="transmembrane region" description="Helical" evidence="1">
    <location>
        <begin position="48"/>
        <end position="70"/>
    </location>
</feature>
<gene>
    <name evidence="2" type="ORF">ACFO7U_04735</name>
</gene>
<name>A0ABV9PNK8_9ACTN</name>
<evidence type="ECO:0000256" key="1">
    <source>
        <dbReference type="SAM" id="Phobius"/>
    </source>
</evidence>
<feature type="transmembrane region" description="Helical" evidence="1">
    <location>
        <begin position="77"/>
        <end position="99"/>
    </location>
</feature>
<keyword evidence="1" id="KW-1133">Transmembrane helix</keyword>
<comment type="caution">
    <text evidence="2">The sequence shown here is derived from an EMBL/GenBank/DDBJ whole genome shotgun (WGS) entry which is preliminary data.</text>
</comment>
<organism evidence="2 3">
    <name type="scientific">Dietzia aurantiaca</name>
    <dbReference type="NCBI Taxonomy" id="983873"/>
    <lineage>
        <taxon>Bacteria</taxon>
        <taxon>Bacillati</taxon>
        <taxon>Actinomycetota</taxon>
        <taxon>Actinomycetes</taxon>
        <taxon>Mycobacteriales</taxon>
        <taxon>Dietziaceae</taxon>
        <taxon>Dietzia</taxon>
    </lineage>
</organism>
<feature type="transmembrane region" description="Helical" evidence="1">
    <location>
        <begin position="7"/>
        <end position="28"/>
    </location>
</feature>
<sequence length="101" mass="10902">MIGAVLYGAEVVVLALLSLLFGGLSAMLSDTCFRESTELICEPRWQTIMALTPITALVATVVVMGALVLWRRRLWALVTAIVVTPLVPLMAFLIMQAVVTA</sequence>
<keyword evidence="1" id="KW-0812">Transmembrane</keyword>